<dbReference type="RefSeq" id="WP_163057405.1">
    <property type="nucleotide sequence ID" value="NZ_JAAGLI010000461.1"/>
</dbReference>
<protein>
    <submittedName>
        <fullName evidence="1">HEAT repeat domain-containing protein</fullName>
    </submittedName>
</protein>
<dbReference type="Pfam" id="PF13646">
    <property type="entry name" value="HEAT_2"/>
    <property type="match status" value="1"/>
</dbReference>
<dbReference type="AlphaFoldDB" id="A0A6L9QFW2"/>
<proteinExistence type="predicted"/>
<feature type="non-terminal residue" evidence="1">
    <location>
        <position position="112"/>
    </location>
</feature>
<evidence type="ECO:0000313" key="2">
    <source>
        <dbReference type="Proteomes" id="UP000475532"/>
    </source>
</evidence>
<dbReference type="SUPFAM" id="SSF48371">
    <property type="entry name" value="ARM repeat"/>
    <property type="match status" value="1"/>
</dbReference>
<organism evidence="1 2">
    <name type="scientific">Actinomadura bangladeshensis</name>
    <dbReference type="NCBI Taxonomy" id="453573"/>
    <lineage>
        <taxon>Bacteria</taxon>
        <taxon>Bacillati</taxon>
        <taxon>Actinomycetota</taxon>
        <taxon>Actinomycetes</taxon>
        <taxon>Streptosporangiales</taxon>
        <taxon>Thermomonosporaceae</taxon>
        <taxon>Actinomadura</taxon>
    </lineage>
</organism>
<accession>A0A6L9QFW2</accession>
<evidence type="ECO:0000313" key="1">
    <source>
        <dbReference type="EMBL" id="NEA24360.1"/>
    </source>
</evidence>
<name>A0A6L9QFW2_9ACTN</name>
<dbReference type="InterPro" id="IPR011989">
    <property type="entry name" value="ARM-like"/>
</dbReference>
<dbReference type="Proteomes" id="UP000475532">
    <property type="component" value="Unassembled WGS sequence"/>
</dbReference>
<dbReference type="InterPro" id="IPR016024">
    <property type="entry name" value="ARM-type_fold"/>
</dbReference>
<reference evidence="1 2" key="1">
    <citation type="submission" date="2020-01" db="EMBL/GenBank/DDBJ databases">
        <title>Insect and environment-associated Actinomycetes.</title>
        <authorList>
            <person name="Currrie C."/>
            <person name="Chevrette M."/>
            <person name="Carlson C."/>
            <person name="Stubbendieck R."/>
            <person name="Wendt-Pienkowski E."/>
        </authorList>
    </citation>
    <scope>NUCLEOTIDE SEQUENCE [LARGE SCALE GENOMIC DNA]</scope>
    <source>
        <strain evidence="1 2">SID10258</strain>
    </source>
</reference>
<sequence>RDARALSASLIPLLAAGDVQTVRQAITALAGAGADWAAPAIANCLDHPNMNVKKAAASALARAGAPGAVPKLLFWLGHHDNPGLREAIAEALRAILGDAFPATVLAAADRAA</sequence>
<feature type="non-terminal residue" evidence="1">
    <location>
        <position position="1"/>
    </location>
</feature>
<gene>
    <name evidence="1" type="ORF">G3I70_17955</name>
</gene>
<comment type="caution">
    <text evidence="1">The sequence shown here is derived from an EMBL/GenBank/DDBJ whole genome shotgun (WGS) entry which is preliminary data.</text>
</comment>
<dbReference type="Gene3D" id="1.25.10.10">
    <property type="entry name" value="Leucine-rich Repeat Variant"/>
    <property type="match status" value="1"/>
</dbReference>
<dbReference type="EMBL" id="JAAGLI010000461">
    <property type="protein sequence ID" value="NEA24360.1"/>
    <property type="molecule type" value="Genomic_DNA"/>
</dbReference>